<dbReference type="VEuPathDB" id="VectorBase:RPRC002828"/>
<dbReference type="Proteomes" id="UP000015103">
    <property type="component" value="Unassembled WGS sequence"/>
</dbReference>
<dbReference type="EMBL" id="ACPB03019264">
    <property type="status" value="NOT_ANNOTATED_CDS"/>
    <property type="molecule type" value="Genomic_DNA"/>
</dbReference>
<proteinExistence type="predicted"/>
<organism evidence="1 2">
    <name type="scientific">Rhodnius prolixus</name>
    <name type="common">Triatomid bug</name>
    <dbReference type="NCBI Taxonomy" id="13249"/>
    <lineage>
        <taxon>Eukaryota</taxon>
        <taxon>Metazoa</taxon>
        <taxon>Ecdysozoa</taxon>
        <taxon>Arthropoda</taxon>
        <taxon>Hexapoda</taxon>
        <taxon>Insecta</taxon>
        <taxon>Pterygota</taxon>
        <taxon>Neoptera</taxon>
        <taxon>Paraneoptera</taxon>
        <taxon>Hemiptera</taxon>
        <taxon>Heteroptera</taxon>
        <taxon>Panheteroptera</taxon>
        <taxon>Cimicomorpha</taxon>
        <taxon>Reduviidae</taxon>
        <taxon>Triatominae</taxon>
        <taxon>Rhodnius</taxon>
    </lineage>
</organism>
<name>T1HFK6_RHOPR</name>
<dbReference type="EMBL" id="ACPB03019265">
    <property type="status" value="NOT_ANNOTATED_CDS"/>
    <property type="molecule type" value="Genomic_DNA"/>
</dbReference>
<accession>T1HFK6</accession>
<sequence length="51" mass="5804">MKGWRVFCLVSMGILSAYAVMLLKIHLISSKNGHKIYLINKSQVKKGDIRN</sequence>
<dbReference type="EnsemblMetazoa" id="RPRC002828-RA">
    <property type="protein sequence ID" value="RPRC002828-PA"/>
    <property type="gene ID" value="RPRC002828"/>
</dbReference>
<reference evidence="1" key="1">
    <citation type="submission" date="2015-05" db="UniProtKB">
        <authorList>
            <consortium name="EnsemblMetazoa"/>
        </authorList>
    </citation>
    <scope>IDENTIFICATION</scope>
</reference>
<dbReference type="HOGENOM" id="CLU_3108939_0_0_1"/>
<evidence type="ECO:0000313" key="1">
    <source>
        <dbReference type="EnsemblMetazoa" id="RPRC002828-PA"/>
    </source>
</evidence>
<dbReference type="InParanoid" id="T1HFK6"/>
<dbReference type="AlphaFoldDB" id="T1HFK6"/>
<keyword evidence="2" id="KW-1185">Reference proteome</keyword>
<protein>
    <submittedName>
        <fullName evidence="1">Uncharacterized protein</fullName>
    </submittedName>
</protein>
<evidence type="ECO:0000313" key="2">
    <source>
        <dbReference type="Proteomes" id="UP000015103"/>
    </source>
</evidence>